<protein>
    <submittedName>
        <fullName evidence="2">Unannotated protein</fullName>
    </submittedName>
</protein>
<dbReference type="EMBL" id="CAFABE010000098">
    <property type="protein sequence ID" value="CAB4833632.1"/>
    <property type="molecule type" value="Genomic_DNA"/>
</dbReference>
<sequence>MRVFTNAWSARAARVLIVVKLSLFGSVGTTDIATKRRPISAPETPALAAKNGTKLEGITGQPRSDSRDSQFFTGVQRSQEQK</sequence>
<feature type="compositionally biased region" description="Polar residues" evidence="1">
    <location>
        <begin position="69"/>
        <end position="82"/>
    </location>
</feature>
<feature type="region of interest" description="Disordered" evidence="1">
    <location>
        <begin position="36"/>
        <end position="82"/>
    </location>
</feature>
<accession>A0A6J7AL73</accession>
<evidence type="ECO:0000256" key="1">
    <source>
        <dbReference type="SAM" id="MobiDB-lite"/>
    </source>
</evidence>
<organism evidence="2">
    <name type="scientific">freshwater metagenome</name>
    <dbReference type="NCBI Taxonomy" id="449393"/>
    <lineage>
        <taxon>unclassified sequences</taxon>
        <taxon>metagenomes</taxon>
        <taxon>ecological metagenomes</taxon>
    </lineage>
</organism>
<reference evidence="2" key="1">
    <citation type="submission" date="2020-05" db="EMBL/GenBank/DDBJ databases">
        <authorList>
            <person name="Chiriac C."/>
            <person name="Salcher M."/>
            <person name="Ghai R."/>
            <person name="Kavagutti S V."/>
        </authorList>
    </citation>
    <scope>NUCLEOTIDE SEQUENCE</scope>
</reference>
<gene>
    <name evidence="2" type="ORF">UFOPK3164_01502</name>
</gene>
<proteinExistence type="predicted"/>
<evidence type="ECO:0000313" key="2">
    <source>
        <dbReference type="EMBL" id="CAB4833632.1"/>
    </source>
</evidence>
<name>A0A6J7AL73_9ZZZZ</name>
<dbReference type="AlphaFoldDB" id="A0A6J7AL73"/>